<dbReference type="AlphaFoldDB" id="A0A4C1ZPU4"/>
<keyword evidence="3" id="KW-1185">Reference proteome</keyword>
<comment type="caution">
    <text evidence="2">The sequence shown here is derived from an EMBL/GenBank/DDBJ whole genome shotgun (WGS) entry which is preliminary data.</text>
</comment>
<sequence>MMEGKWSKQNSHPLHEIQQRKLLLQVCENVVSDRLIRPIFVPQPKLYHINNNTAHSARGAQSRLAIKRRGRRGKADGAASYGRGSSLRRNDTKSERRLGRRDTSSDIIGRPLMNGVGMLHVYVFFDRDAIARGPPQAFLPSANANEAEIFLLRLPFRLNTSIPAEGPFAAARYY</sequence>
<evidence type="ECO:0000313" key="3">
    <source>
        <dbReference type="Proteomes" id="UP000299102"/>
    </source>
</evidence>
<name>A0A4C1ZPU4_EUMVA</name>
<evidence type="ECO:0000313" key="2">
    <source>
        <dbReference type="EMBL" id="GBP90891.1"/>
    </source>
</evidence>
<dbReference type="Proteomes" id="UP000299102">
    <property type="component" value="Unassembled WGS sequence"/>
</dbReference>
<feature type="region of interest" description="Disordered" evidence="1">
    <location>
        <begin position="52"/>
        <end position="103"/>
    </location>
</feature>
<proteinExistence type="predicted"/>
<feature type="compositionally biased region" description="Basic and acidic residues" evidence="1">
    <location>
        <begin position="88"/>
        <end position="103"/>
    </location>
</feature>
<organism evidence="2 3">
    <name type="scientific">Eumeta variegata</name>
    <name type="common">Bagworm moth</name>
    <name type="synonym">Eumeta japonica</name>
    <dbReference type="NCBI Taxonomy" id="151549"/>
    <lineage>
        <taxon>Eukaryota</taxon>
        <taxon>Metazoa</taxon>
        <taxon>Ecdysozoa</taxon>
        <taxon>Arthropoda</taxon>
        <taxon>Hexapoda</taxon>
        <taxon>Insecta</taxon>
        <taxon>Pterygota</taxon>
        <taxon>Neoptera</taxon>
        <taxon>Endopterygota</taxon>
        <taxon>Lepidoptera</taxon>
        <taxon>Glossata</taxon>
        <taxon>Ditrysia</taxon>
        <taxon>Tineoidea</taxon>
        <taxon>Psychidae</taxon>
        <taxon>Oiketicinae</taxon>
        <taxon>Eumeta</taxon>
    </lineage>
</organism>
<accession>A0A4C1ZPU4</accession>
<dbReference type="EMBL" id="BGZK01002123">
    <property type="protein sequence ID" value="GBP90891.1"/>
    <property type="molecule type" value="Genomic_DNA"/>
</dbReference>
<protein>
    <submittedName>
        <fullName evidence="2">Uncharacterized protein</fullName>
    </submittedName>
</protein>
<reference evidence="2 3" key="1">
    <citation type="journal article" date="2019" name="Commun. Biol.">
        <title>The bagworm genome reveals a unique fibroin gene that provides high tensile strength.</title>
        <authorList>
            <person name="Kono N."/>
            <person name="Nakamura H."/>
            <person name="Ohtoshi R."/>
            <person name="Tomita M."/>
            <person name="Numata K."/>
            <person name="Arakawa K."/>
        </authorList>
    </citation>
    <scope>NUCLEOTIDE SEQUENCE [LARGE SCALE GENOMIC DNA]</scope>
</reference>
<evidence type="ECO:0000256" key="1">
    <source>
        <dbReference type="SAM" id="MobiDB-lite"/>
    </source>
</evidence>
<gene>
    <name evidence="2" type="ORF">EVAR_66350_1</name>
</gene>